<dbReference type="AlphaFoldDB" id="A0AAJ5HTQ3"/>
<reference evidence="2" key="1">
    <citation type="submission" date="2022-07" db="EMBL/GenBank/DDBJ databases">
        <title>Complete genome of MD9.</title>
        <authorList>
            <person name="Cao G."/>
        </authorList>
    </citation>
    <scope>NUCLEOTIDE SEQUENCE</scope>
    <source>
        <strain evidence="2">MD9</strain>
    </source>
</reference>
<feature type="region of interest" description="Disordered" evidence="1">
    <location>
        <begin position="69"/>
        <end position="97"/>
    </location>
</feature>
<evidence type="ECO:0000256" key="1">
    <source>
        <dbReference type="SAM" id="MobiDB-lite"/>
    </source>
</evidence>
<evidence type="ECO:0000313" key="2">
    <source>
        <dbReference type="EMBL" id="UUC17566.1"/>
    </source>
</evidence>
<dbReference type="EMBL" id="CP101700">
    <property type="protein sequence ID" value="UUC17566.1"/>
    <property type="molecule type" value="Genomic_DNA"/>
</dbReference>
<sequence>MKTLQNIADEAYDDLMVLREKLNDFKTMFLAVSKLLPEPDTAGRLAGIGAIQAEEWATNAEEWARKMDENLRNLEAQQPVAPQKPASAKRGAGGAAC</sequence>
<gene>
    <name evidence="2" type="ORF">NOV18_20180</name>
</gene>
<protein>
    <submittedName>
        <fullName evidence="2">Uncharacterized protein</fullName>
    </submittedName>
</protein>
<organism evidence="2 3">
    <name type="scientific">Pseudomonas asiatica</name>
    <dbReference type="NCBI Taxonomy" id="2219225"/>
    <lineage>
        <taxon>Bacteria</taxon>
        <taxon>Pseudomonadati</taxon>
        <taxon>Pseudomonadota</taxon>
        <taxon>Gammaproteobacteria</taxon>
        <taxon>Pseudomonadales</taxon>
        <taxon>Pseudomonadaceae</taxon>
        <taxon>Pseudomonas</taxon>
    </lineage>
</organism>
<proteinExistence type="predicted"/>
<accession>A0AAJ5HTQ3</accession>
<dbReference type="Proteomes" id="UP001058744">
    <property type="component" value="Chromosome"/>
</dbReference>
<evidence type="ECO:0000313" key="3">
    <source>
        <dbReference type="Proteomes" id="UP001058744"/>
    </source>
</evidence>
<dbReference type="RefSeq" id="WP_256381844.1">
    <property type="nucleotide sequence ID" value="NZ_CP101700.1"/>
</dbReference>
<name>A0AAJ5HTQ3_9PSED</name>